<dbReference type="OrthoDB" id="9788272at2"/>
<sequence length="246" mass="26912">MGVAVKMAMLLAAGLGKRLRPITDSVPKPLVPVAGRTMLDRSLDIVEEAGIRRAVVNIHYLGDQVVAHCERRGHPDVMISDESDKILETGGGVVKALPMLGPEPFALLNADTFWYEWGRPNLPAMIERFDPKRMDILLMLCPLADTTGHPGGTDFFMDSDGRLRRATDKSHPDGLLYAGATIYNPTIFHGASAEPHSLNVYYDRAIADGRLFGHLMSDAHWFTVGTPDALPLAERKLAELGATSRD</sequence>
<dbReference type="PANTHER" id="PTHR43584">
    <property type="entry name" value="NUCLEOTIDYL TRANSFERASE"/>
    <property type="match status" value="1"/>
</dbReference>
<evidence type="ECO:0000313" key="4">
    <source>
        <dbReference type="EMBL" id="TCD16025.1"/>
    </source>
</evidence>
<accession>A0A4R0PE08</accession>
<dbReference type="PANTHER" id="PTHR43584:SF8">
    <property type="entry name" value="N-ACETYLMURAMATE ALPHA-1-PHOSPHATE URIDYLYLTRANSFERASE"/>
    <property type="match status" value="1"/>
</dbReference>
<keyword evidence="1 4" id="KW-0808">Transferase</keyword>
<proteinExistence type="predicted"/>
<reference evidence="4 5" key="1">
    <citation type="journal article" date="2015" name="Antonie Van Leeuwenhoek">
        <title>Oricola cellulosilytica gen. nov., sp. nov., a cellulose-degrading bacterium of the family Phyllobacteriaceae isolated from surface seashore water, and emended descriptions of Mesorhizobium loti and Phyllobacterium myrsinacearum.</title>
        <authorList>
            <person name="Hameed A."/>
            <person name="Shahina M."/>
            <person name="Lai W.A."/>
            <person name="Lin S.Y."/>
            <person name="Young L.S."/>
            <person name="Liu Y.C."/>
            <person name="Hsu Y.H."/>
            <person name="Young C.C."/>
        </authorList>
    </citation>
    <scope>NUCLEOTIDE SEQUENCE [LARGE SCALE GENOMIC DNA]</scope>
    <source>
        <strain evidence="4 5">KCTC 52183</strain>
    </source>
</reference>
<dbReference type="Pfam" id="PF00483">
    <property type="entry name" value="NTP_transferase"/>
    <property type="match status" value="1"/>
</dbReference>
<dbReference type="SUPFAM" id="SSF53448">
    <property type="entry name" value="Nucleotide-diphospho-sugar transferases"/>
    <property type="match status" value="1"/>
</dbReference>
<evidence type="ECO:0000259" key="3">
    <source>
        <dbReference type="Pfam" id="PF00483"/>
    </source>
</evidence>
<evidence type="ECO:0000256" key="2">
    <source>
        <dbReference type="ARBA" id="ARBA00022695"/>
    </source>
</evidence>
<dbReference type="Gene3D" id="3.90.550.10">
    <property type="entry name" value="Spore Coat Polysaccharide Biosynthesis Protein SpsA, Chain A"/>
    <property type="match status" value="1"/>
</dbReference>
<dbReference type="InterPro" id="IPR005835">
    <property type="entry name" value="NTP_transferase_dom"/>
</dbReference>
<dbReference type="Proteomes" id="UP000291301">
    <property type="component" value="Unassembled WGS sequence"/>
</dbReference>
<protein>
    <submittedName>
        <fullName evidence="4">Nucleotidyltransferase family protein</fullName>
    </submittedName>
</protein>
<dbReference type="AlphaFoldDB" id="A0A4R0PE08"/>
<evidence type="ECO:0000313" key="5">
    <source>
        <dbReference type="Proteomes" id="UP000291301"/>
    </source>
</evidence>
<dbReference type="CDD" id="cd06422">
    <property type="entry name" value="NTP_transferase_like_1"/>
    <property type="match status" value="1"/>
</dbReference>
<feature type="domain" description="Nucleotidyl transferase" evidence="3">
    <location>
        <begin position="8"/>
        <end position="237"/>
    </location>
</feature>
<name>A0A4R0PE08_9HYPH</name>
<dbReference type="InterPro" id="IPR050065">
    <property type="entry name" value="GlmU-like"/>
</dbReference>
<keyword evidence="5" id="KW-1185">Reference proteome</keyword>
<keyword evidence="2" id="KW-0548">Nucleotidyltransferase</keyword>
<gene>
    <name evidence="4" type="ORF">E0D97_00855</name>
</gene>
<dbReference type="InterPro" id="IPR029044">
    <property type="entry name" value="Nucleotide-diphossugar_trans"/>
</dbReference>
<comment type="caution">
    <text evidence="4">The sequence shown here is derived from an EMBL/GenBank/DDBJ whole genome shotgun (WGS) entry which is preliminary data.</text>
</comment>
<organism evidence="4 5">
    <name type="scientific">Oricola cellulosilytica</name>
    <dbReference type="NCBI Taxonomy" id="1429082"/>
    <lineage>
        <taxon>Bacteria</taxon>
        <taxon>Pseudomonadati</taxon>
        <taxon>Pseudomonadota</taxon>
        <taxon>Alphaproteobacteria</taxon>
        <taxon>Hyphomicrobiales</taxon>
        <taxon>Ahrensiaceae</taxon>
        <taxon>Oricola</taxon>
    </lineage>
</organism>
<dbReference type="GO" id="GO:0016779">
    <property type="term" value="F:nucleotidyltransferase activity"/>
    <property type="evidence" value="ECO:0007669"/>
    <property type="project" value="UniProtKB-KW"/>
</dbReference>
<evidence type="ECO:0000256" key="1">
    <source>
        <dbReference type="ARBA" id="ARBA00022679"/>
    </source>
</evidence>
<dbReference type="EMBL" id="SJST01000001">
    <property type="protein sequence ID" value="TCD16025.1"/>
    <property type="molecule type" value="Genomic_DNA"/>
</dbReference>